<protein>
    <submittedName>
        <fullName evidence="2">Uncharacterized protein</fullName>
    </submittedName>
</protein>
<evidence type="ECO:0000313" key="3">
    <source>
        <dbReference type="Proteomes" id="UP000199308"/>
    </source>
</evidence>
<dbReference type="OrthoDB" id="6266000at2"/>
<gene>
    <name evidence="2" type="ORF">SAMN05660429_00199</name>
</gene>
<accession>A0A1H9YGD5</accession>
<evidence type="ECO:0000313" key="2">
    <source>
        <dbReference type="EMBL" id="SES67527.1"/>
    </source>
</evidence>
<name>A0A1H9YGD5_THASX</name>
<keyword evidence="3" id="KW-1185">Reference proteome</keyword>
<reference evidence="2 3" key="1">
    <citation type="submission" date="2016-10" db="EMBL/GenBank/DDBJ databases">
        <authorList>
            <person name="de Groot N.N."/>
        </authorList>
    </citation>
    <scope>NUCLEOTIDE SEQUENCE [LARGE SCALE GENOMIC DNA]</scope>
    <source>
        <strain evidence="2 3">DSM 19706</strain>
    </source>
</reference>
<keyword evidence="1" id="KW-0472">Membrane</keyword>
<dbReference type="EMBL" id="FOHK01000001">
    <property type="protein sequence ID" value="SES67527.1"/>
    <property type="molecule type" value="Genomic_DNA"/>
</dbReference>
<feature type="transmembrane region" description="Helical" evidence="1">
    <location>
        <begin position="7"/>
        <end position="28"/>
    </location>
</feature>
<dbReference type="Proteomes" id="UP000199308">
    <property type="component" value="Unassembled WGS sequence"/>
</dbReference>
<keyword evidence="1" id="KW-1133">Transmembrane helix</keyword>
<evidence type="ECO:0000256" key="1">
    <source>
        <dbReference type="SAM" id="Phobius"/>
    </source>
</evidence>
<organism evidence="2 3">
    <name type="scientific">Thalassotalea agarivorans</name>
    <name type="common">Thalassomonas agarivorans</name>
    <dbReference type="NCBI Taxonomy" id="349064"/>
    <lineage>
        <taxon>Bacteria</taxon>
        <taxon>Pseudomonadati</taxon>
        <taxon>Pseudomonadota</taxon>
        <taxon>Gammaproteobacteria</taxon>
        <taxon>Alteromonadales</taxon>
        <taxon>Colwelliaceae</taxon>
        <taxon>Thalassotalea</taxon>
    </lineage>
</organism>
<sequence>MERKNRIYLFTAIISFAFAFLGFSYNTWRLEVTEDNNNIRMASFSVLNELAEFEQIVFAAHYDQNTVEGSPRKGWVKVGLIADLAVFISPQVEQQARALKQVWGENWPNVATQVDSVERVLTNVEQVRQAVKSQLRQLD</sequence>
<dbReference type="RefSeq" id="WP_093326903.1">
    <property type="nucleotide sequence ID" value="NZ_AP027363.1"/>
</dbReference>
<dbReference type="STRING" id="349064.SAMN05660429_00199"/>
<keyword evidence="1" id="KW-0812">Transmembrane</keyword>
<dbReference type="AlphaFoldDB" id="A0A1H9YGD5"/>
<proteinExistence type="predicted"/>